<keyword evidence="7 9" id="KW-0119">Carbohydrate metabolism</keyword>
<feature type="binding site" evidence="9">
    <location>
        <position position="273"/>
    </location>
    <ligand>
        <name>Mg(2+)</name>
        <dbReference type="ChEBI" id="CHEBI:18420"/>
        <label>1</label>
    </ligand>
</feature>
<evidence type="ECO:0000256" key="10">
    <source>
        <dbReference type="RuleBase" id="RU000609"/>
    </source>
</evidence>
<accession>A0A254MYJ4</accession>
<name>A0A254MYJ4_9BURK</name>
<comment type="subunit">
    <text evidence="2 9 11">Homotetramer.</text>
</comment>
<dbReference type="PROSITE" id="PS51415">
    <property type="entry name" value="XYLOSE_ISOMERASE"/>
    <property type="match status" value="1"/>
</dbReference>
<keyword evidence="6 9" id="KW-0413">Isomerase</keyword>
<proteinExistence type="inferred from homology"/>
<feature type="binding site" evidence="9">
    <location>
        <position position="312"/>
    </location>
    <ligand>
        <name>Mg(2+)</name>
        <dbReference type="ChEBI" id="CHEBI:18420"/>
        <label>2</label>
    </ligand>
</feature>
<evidence type="ECO:0000256" key="1">
    <source>
        <dbReference type="ARBA" id="ARBA00005765"/>
    </source>
</evidence>
<dbReference type="PANTHER" id="PTHR48408">
    <property type="match status" value="1"/>
</dbReference>
<dbReference type="NCBIfam" id="TIGR02630">
    <property type="entry name" value="xylose_isom_A"/>
    <property type="match status" value="1"/>
</dbReference>
<evidence type="ECO:0000256" key="11">
    <source>
        <dbReference type="RuleBase" id="RU000610"/>
    </source>
</evidence>
<evidence type="ECO:0000256" key="8">
    <source>
        <dbReference type="ARBA" id="ARBA00033659"/>
    </source>
</evidence>
<feature type="active site" evidence="9">
    <location>
        <position position="106"/>
    </location>
</feature>
<feature type="binding site" evidence="9">
    <location>
        <position position="273"/>
    </location>
    <ligand>
        <name>Mg(2+)</name>
        <dbReference type="ChEBI" id="CHEBI:18420"/>
        <label>2</label>
    </ligand>
</feature>
<gene>
    <name evidence="9 12" type="primary">xylA</name>
    <name evidence="12" type="ORF">CDO81_25495</name>
</gene>
<protein>
    <recommendedName>
        <fullName evidence="3 9">Xylose isomerase</fullName>
        <ecNumber evidence="3 9">5.3.1.5</ecNumber>
    </recommendedName>
</protein>
<dbReference type="InterPro" id="IPR013452">
    <property type="entry name" value="Xylose_isom_bac"/>
</dbReference>
<keyword evidence="5 9" id="KW-0479">Metal-binding</keyword>
<dbReference type="RefSeq" id="WP_088486080.1">
    <property type="nucleotide sequence ID" value="NZ_NISI01000018.1"/>
</dbReference>
<keyword evidence="9" id="KW-0963">Cytoplasm</keyword>
<dbReference type="Gene3D" id="3.20.20.150">
    <property type="entry name" value="Divalent-metal-dependent TIM barrel enzymes"/>
    <property type="match status" value="1"/>
</dbReference>
<evidence type="ECO:0000256" key="7">
    <source>
        <dbReference type="ARBA" id="ARBA00023277"/>
    </source>
</evidence>
<dbReference type="HAMAP" id="MF_00455">
    <property type="entry name" value="Xylose_isom_A"/>
    <property type="match status" value="1"/>
</dbReference>
<dbReference type="EC" id="5.3.1.5" evidence="3 9"/>
<dbReference type="GO" id="GO:0000287">
    <property type="term" value="F:magnesium ion binding"/>
    <property type="evidence" value="ECO:0007669"/>
    <property type="project" value="UniProtKB-UniRule"/>
</dbReference>
<dbReference type="PRINTS" id="PR00688">
    <property type="entry name" value="XYLOSISMRASE"/>
</dbReference>
<keyword evidence="9" id="KW-0460">Magnesium</keyword>
<dbReference type="GO" id="GO:0005737">
    <property type="term" value="C:cytoplasm"/>
    <property type="evidence" value="ECO:0007669"/>
    <property type="project" value="UniProtKB-SubCell"/>
</dbReference>
<dbReference type="AlphaFoldDB" id="A0A254MYJ4"/>
<organism evidence="12 13">
    <name type="scientific">Roseateles puraquae</name>
    <dbReference type="NCBI Taxonomy" id="431059"/>
    <lineage>
        <taxon>Bacteria</taxon>
        <taxon>Pseudomonadati</taxon>
        <taxon>Pseudomonadota</taxon>
        <taxon>Betaproteobacteria</taxon>
        <taxon>Burkholderiales</taxon>
        <taxon>Sphaerotilaceae</taxon>
        <taxon>Roseateles</taxon>
    </lineage>
</organism>
<comment type="catalytic activity">
    <reaction evidence="8 9 10">
        <text>alpha-D-xylose = alpha-D-xylulofuranose</text>
        <dbReference type="Rhea" id="RHEA:22816"/>
        <dbReference type="ChEBI" id="CHEBI:28518"/>
        <dbReference type="ChEBI" id="CHEBI:188998"/>
        <dbReference type="EC" id="5.3.1.5"/>
    </reaction>
</comment>
<evidence type="ECO:0000313" key="13">
    <source>
        <dbReference type="Proteomes" id="UP000197446"/>
    </source>
</evidence>
<comment type="cofactor">
    <cofactor evidence="9">
        <name>Mg(2+)</name>
        <dbReference type="ChEBI" id="CHEBI:18420"/>
    </cofactor>
    <text evidence="9">Binds 2 magnesium ions per subunit.</text>
</comment>
<dbReference type="OrthoDB" id="9763981at2"/>
<evidence type="ECO:0000313" key="12">
    <source>
        <dbReference type="EMBL" id="OWR00497.1"/>
    </source>
</evidence>
<evidence type="ECO:0000256" key="5">
    <source>
        <dbReference type="ARBA" id="ARBA00022723"/>
    </source>
</evidence>
<feature type="binding site" evidence="9">
    <location>
        <position position="276"/>
    </location>
    <ligand>
        <name>Mg(2+)</name>
        <dbReference type="ChEBI" id="CHEBI:18420"/>
        <label>2</label>
    </ligand>
</feature>
<dbReference type="GO" id="GO:0042732">
    <property type="term" value="P:D-xylose metabolic process"/>
    <property type="evidence" value="ECO:0007669"/>
    <property type="project" value="UniProtKB-UniRule"/>
</dbReference>
<dbReference type="Proteomes" id="UP000197446">
    <property type="component" value="Unassembled WGS sequence"/>
</dbReference>
<feature type="binding site" evidence="9">
    <location>
        <position position="237"/>
    </location>
    <ligand>
        <name>Mg(2+)</name>
        <dbReference type="ChEBI" id="CHEBI:18420"/>
        <label>1</label>
    </ligand>
</feature>
<evidence type="ECO:0000256" key="2">
    <source>
        <dbReference type="ARBA" id="ARBA00011881"/>
    </source>
</evidence>
<comment type="caution">
    <text evidence="12">The sequence shown here is derived from an EMBL/GenBank/DDBJ whole genome shotgun (WGS) entry which is preliminary data.</text>
</comment>
<dbReference type="EMBL" id="NISI01000018">
    <property type="protein sequence ID" value="OWR00497.1"/>
    <property type="molecule type" value="Genomic_DNA"/>
</dbReference>
<sequence>MSSAHTAYSDLPVVTYEGPQSTNPLAYRWYDANRVVLGKTLAEHLRPAVCYWHNFCWKGEDVFGLGNTVFQRPWFAEADPVKAAYLKLDAAFDFFGKLGLPYWCFHDRDVAPEGATLAESNRILDGLLEAAAKKMQDGKVQLLWGTANLFSHGRFMSGAATNPDPEVYAYAAAQVKQVLEWTNRLGGANYVLWGGREGYETLLNTDLKRELAQYGRFLSAVVEHKHKIGFKGTILIEPKPQEPTKHQYDYDSATVYGFLKTYGLENEVKVNIEVNHATLAGHSFEHEVATACALGIFGSLDANRGDEQLGWDTDQFPNNHVQLVPAMLEIIRAGGYTTGGTNFDAKVRRQSIDPIDQLEGHIGGMDTMARAFLAAAALYESGQLEKVVADRYAGWNGELGQKIHAGASLDDLAQIVHAQGISPQPRSGRQERLENIVNQFV</sequence>
<dbReference type="GO" id="GO:0009045">
    <property type="term" value="F:xylose isomerase activity"/>
    <property type="evidence" value="ECO:0007669"/>
    <property type="project" value="UniProtKB-UniRule"/>
</dbReference>
<evidence type="ECO:0000256" key="6">
    <source>
        <dbReference type="ARBA" id="ARBA00023235"/>
    </source>
</evidence>
<keyword evidence="13" id="KW-1185">Reference proteome</keyword>
<feature type="binding site" evidence="9">
    <location>
        <position position="344"/>
    </location>
    <ligand>
        <name>Mg(2+)</name>
        <dbReference type="ChEBI" id="CHEBI:18420"/>
        <label>1</label>
    </ligand>
</feature>
<evidence type="ECO:0000256" key="9">
    <source>
        <dbReference type="HAMAP-Rule" id="MF_00455"/>
    </source>
</evidence>
<keyword evidence="4 9" id="KW-0859">Xylose metabolism</keyword>
<dbReference type="NCBIfam" id="NF003998">
    <property type="entry name" value="PRK05474.1"/>
    <property type="match status" value="1"/>
</dbReference>
<feature type="active site" evidence="9">
    <location>
        <position position="109"/>
    </location>
</feature>
<dbReference type="InterPro" id="IPR036237">
    <property type="entry name" value="Xyl_isomerase-like_sf"/>
</dbReference>
<dbReference type="SUPFAM" id="SSF51658">
    <property type="entry name" value="Xylose isomerase-like"/>
    <property type="match status" value="1"/>
</dbReference>
<feature type="binding site" evidence="9">
    <location>
        <position position="314"/>
    </location>
    <ligand>
        <name>Mg(2+)</name>
        <dbReference type="ChEBI" id="CHEBI:18420"/>
        <label>2</label>
    </ligand>
</feature>
<evidence type="ECO:0000256" key="4">
    <source>
        <dbReference type="ARBA" id="ARBA00022629"/>
    </source>
</evidence>
<comment type="similarity">
    <text evidence="1 9 10">Belongs to the xylose isomerase family.</text>
</comment>
<dbReference type="InterPro" id="IPR001998">
    <property type="entry name" value="Xylose_isomerase"/>
</dbReference>
<comment type="subcellular location">
    <subcellularLocation>
        <location evidence="9 11">Cytoplasm</location>
    </subcellularLocation>
</comment>
<dbReference type="PANTHER" id="PTHR48408:SF1">
    <property type="entry name" value="XYLOSE ISOMERASE"/>
    <property type="match status" value="1"/>
</dbReference>
<reference evidence="12 13" key="1">
    <citation type="journal article" date="2007" name="Int. J. Syst. Evol. Microbiol.">
        <title>Description of Pelomonas aquatica sp. nov. and Pelomonas puraquae sp. nov., isolated from industrial and haemodialysis water.</title>
        <authorList>
            <person name="Gomila M."/>
            <person name="Bowien B."/>
            <person name="Falsen E."/>
            <person name="Moore E.R."/>
            <person name="Lalucat J."/>
        </authorList>
    </citation>
    <scope>NUCLEOTIDE SEQUENCE [LARGE SCALE GENOMIC DNA]</scope>
    <source>
        <strain evidence="12 13">CCUG 52769</strain>
    </source>
</reference>
<evidence type="ECO:0000256" key="3">
    <source>
        <dbReference type="ARBA" id="ARBA00011958"/>
    </source>
</evidence>
<feature type="binding site" evidence="9">
    <location>
        <position position="301"/>
    </location>
    <ligand>
        <name>Mg(2+)</name>
        <dbReference type="ChEBI" id="CHEBI:18420"/>
        <label>1</label>
    </ligand>
</feature>